<reference evidence="8 9" key="1">
    <citation type="submission" date="2016-10" db="EMBL/GenBank/DDBJ databases">
        <authorList>
            <person name="de Groot N.N."/>
        </authorList>
    </citation>
    <scope>NUCLEOTIDE SEQUENCE [LARGE SCALE GENOMIC DNA]</scope>
    <source>
        <strain evidence="8 9">DSM 4180</strain>
    </source>
</reference>
<dbReference type="Gene3D" id="2.40.30.60">
    <property type="entry name" value="RimM"/>
    <property type="match status" value="1"/>
</dbReference>
<dbReference type="GO" id="GO:0043022">
    <property type="term" value="F:ribosome binding"/>
    <property type="evidence" value="ECO:0007669"/>
    <property type="project" value="InterPro"/>
</dbReference>
<evidence type="ECO:0000256" key="1">
    <source>
        <dbReference type="ARBA" id="ARBA00022490"/>
    </source>
</evidence>
<comment type="subunit">
    <text evidence="5">Binds ribosomal protein uS19.</text>
</comment>
<sequence>MDRIVVGHIAGVYGVRGWLRIFSETEPRTQLIQYNPLYMERNGQWSEVHVEAGRAHGKGLVAKFQGLDDRDAAAACIGCHLAIGREQLPPLPEDEYYWADLVGLRVVNLQGLELGRVDHLLQTGANDVLVVHGDRERLIPYVREAVIRSVQLEAGEIRVDWDPDF</sequence>
<evidence type="ECO:0000313" key="8">
    <source>
        <dbReference type="EMBL" id="SFM64909.1"/>
    </source>
</evidence>
<dbReference type="PANTHER" id="PTHR33692">
    <property type="entry name" value="RIBOSOME MATURATION FACTOR RIMM"/>
    <property type="match status" value="1"/>
</dbReference>
<dbReference type="PANTHER" id="PTHR33692:SF1">
    <property type="entry name" value="RIBOSOME MATURATION FACTOR RIMM"/>
    <property type="match status" value="1"/>
</dbReference>
<keyword evidence="2 5" id="KW-0690">Ribosome biogenesis</keyword>
<dbReference type="OrthoDB" id="9783509at2"/>
<dbReference type="Pfam" id="PF24986">
    <property type="entry name" value="PRC_RimM"/>
    <property type="match status" value="1"/>
</dbReference>
<evidence type="ECO:0000259" key="7">
    <source>
        <dbReference type="Pfam" id="PF24986"/>
    </source>
</evidence>
<keyword evidence="1 5" id="KW-0963">Cytoplasm</keyword>
<keyword evidence="9" id="KW-1185">Reference proteome</keyword>
<evidence type="ECO:0000313" key="9">
    <source>
        <dbReference type="Proteomes" id="UP000199556"/>
    </source>
</evidence>
<dbReference type="Proteomes" id="UP000199556">
    <property type="component" value="Unassembled WGS sequence"/>
</dbReference>
<feature type="domain" description="Ribosome maturation factor RimM PRC barrel" evidence="7">
    <location>
        <begin position="98"/>
        <end position="163"/>
    </location>
</feature>
<organism evidence="8 9">
    <name type="scientific">Ectothiorhodospira mobilis</name>
    <dbReference type="NCBI Taxonomy" id="195064"/>
    <lineage>
        <taxon>Bacteria</taxon>
        <taxon>Pseudomonadati</taxon>
        <taxon>Pseudomonadota</taxon>
        <taxon>Gammaproteobacteria</taxon>
        <taxon>Chromatiales</taxon>
        <taxon>Ectothiorhodospiraceae</taxon>
        <taxon>Ectothiorhodospira</taxon>
    </lineage>
</organism>
<gene>
    <name evidence="5" type="primary">rimM</name>
    <name evidence="8" type="ORF">SAMN05421721_11810</name>
</gene>
<proteinExistence type="inferred from homology"/>
<comment type="domain">
    <text evidence="5">The PRC barrel domain binds ribosomal protein uS19.</text>
</comment>
<dbReference type="GO" id="GO:0005737">
    <property type="term" value="C:cytoplasm"/>
    <property type="evidence" value="ECO:0007669"/>
    <property type="project" value="UniProtKB-SubCell"/>
</dbReference>
<feature type="domain" description="RimM N-terminal" evidence="6">
    <location>
        <begin position="5"/>
        <end position="87"/>
    </location>
</feature>
<dbReference type="InterPro" id="IPR011033">
    <property type="entry name" value="PRC_barrel-like_sf"/>
</dbReference>
<dbReference type="GO" id="GO:0005840">
    <property type="term" value="C:ribosome"/>
    <property type="evidence" value="ECO:0007669"/>
    <property type="project" value="InterPro"/>
</dbReference>
<dbReference type="SUPFAM" id="SSF50346">
    <property type="entry name" value="PRC-barrel domain"/>
    <property type="match status" value="1"/>
</dbReference>
<dbReference type="Pfam" id="PF01782">
    <property type="entry name" value="RimM"/>
    <property type="match status" value="1"/>
</dbReference>
<comment type="subcellular location">
    <subcellularLocation>
        <location evidence="5">Cytoplasm</location>
    </subcellularLocation>
</comment>
<dbReference type="STRING" id="195064.SAMN05421721_11810"/>
<keyword evidence="3 5" id="KW-0698">rRNA processing</keyword>
<evidence type="ECO:0000256" key="2">
    <source>
        <dbReference type="ARBA" id="ARBA00022517"/>
    </source>
</evidence>
<name>A0A1I4SKE2_ECTMO</name>
<dbReference type="GO" id="GO:0042274">
    <property type="term" value="P:ribosomal small subunit biogenesis"/>
    <property type="evidence" value="ECO:0007669"/>
    <property type="project" value="UniProtKB-UniRule"/>
</dbReference>
<evidence type="ECO:0000256" key="3">
    <source>
        <dbReference type="ARBA" id="ARBA00022552"/>
    </source>
</evidence>
<accession>A0A1I4SKE2</accession>
<protein>
    <recommendedName>
        <fullName evidence="5">Ribosome maturation factor RimM</fullName>
    </recommendedName>
</protein>
<dbReference type="NCBIfam" id="TIGR02273">
    <property type="entry name" value="16S_RimM"/>
    <property type="match status" value="1"/>
</dbReference>
<evidence type="ECO:0000256" key="4">
    <source>
        <dbReference type="ARBA" id="ARBA00023186"/>
    </source>
</evidence>
<comment type="function">
    <text evidence="5">An accessory protein needed during the final step in the assembly of 30S ribosomal subunit, possibly for assembly of the head region. Essential for efficient processing of 16S rRNA. May be needed both before and after RbfA during the maturation of 16S rRNA. It has affinity for free ribosomal 30S subunits but not for 70S ribosomes.</text>
</comment>
<dbReference type="AlphaFoldDB" id="A0A1I4SKE2"/>
<dbReference type="InterPro" id="IPR011961">
    <property type="entry name" value="RimM"/>
</dbReference>
<dbReference type="SUPFAM" id="SSF50447">
    <property type="entry name" value="Translation proteins"/>
    <property type="match status" value="1"/>
</dbReference>
<evidence type="ECO:0000259" key="6">
    <source>
        <dbReference type="Pfam" id="PF01782"/>
    </source>
</evidence>
<dbReference type="EMBL" id="FOUO01000018">
    <property type="protein sequence ID" value="SFM64909.1"/>
    <property type="molecule type" value="Genomic_DNA"/>
</dbReference>
<dbReference type="InterPro" id="IPR002676">
    <property type="entry name" value="RimM_N"/>
</dbReference>
<dbReference type="HAMAP" id="MF_00014">
    <property type="entry name" value="Ribosome_mat_RimM"/>
    <property type="match status" value="1"/>
</dbReference>
<comment type="similarity">
    <text evidence="5">Belongs to the RimM family.</text>
</comment>
<dbReference type="InterPro" id="IPR056792">
    <property type="entry name" value="PRC_RimM"/>
</dbReference>
<keyword evidence="4 5" id="KW-0143">Chaperone</keyword>
<dbReference type="InterPro" id="IPR036976">
    <property type="entry name" value="RimM_N_sf"/>
</dbReference>
<dbReference type="InterPro" id="IPR009000">
    <property type="entry name" value="Transl_B-barrel_sf"/>
</dbReference>
<dbReference type="RefSeq" id="WP_090487030.1">
    <property type="nucleotide sequence ID" value="NZ_FOUO01000018.1"/>
</dbReference>
<dbReference type="GO" id="GO:0006364">
    <property type="term" value="P:rRNA processing"/>
    <property type="evidence" value="ECO:0007669"/>
    <property type="project" value="UniProtKB-UniRule"/>
</dbReference>
<dbReference type="Gene3D" id="2.30.30.240">
    <property type="entry name" value="PRC-barrel domain"/>
    <property type="match status" value="1"/>
</dbReference>
<evidence type="ECO:0000256" key="5">
    <source>
        <dbReference type="HAMAP-Rule" id="MF_00014"/>
    </source>
</evidence>